<dbReference type="InterPro" id="IPR000073">
    <property type="entry name" value="AB_hydrolase_1"/>
</dbReference>
<dbReference type="GO" id="GO:0016787">
    <property type="term" value="F:hydrolase activity"/>
    <property type="evidence" value="ECO:0007669"/>
    <property type="project" value="UniProtKB-KW"/>
</dbReference>
<dbReference type="Proteomes" id="UP001521150">
    <property type="component" value="Unassembled WGS sequence"/>
</dbReference>
<keyword evidence="3 6" id="KW-0378">Hydrolase</keyword>
<name>A0ABS8ZBS5_9PSEU</name>
<gene>
    <name evidence="6" type="ORF">LWC34_21115</name>
</gene>
<dbReference type="InterPro" id="IPR051601">
    <property type="entry name" value="Serine_prot/Carboxylest_S33"/>
</dbReference>
<dbReference type="Pfam" id="PF08386">
    <property type="entry name" value="Abhydrolase_4"/>
    <property type="match status" value="1"/>
</dbReference>
<accession>A0ABS8ZBS5</accession>
<dbReference type="Gene3D" id="3.40.50.1820">
    <property type="entry name" value="alpha/beta hydrolase"/>
    <property type="match status" value="1"/>
</dbReference>
<dbReference type="Pfam" id="PF00561">
    <property type="entry name" value="Abhydrolase_1"/>
    <property type="match status" value="1"/>
</dbReference>
<evidence type="ECO:0000256" key="2">
    <source>
        <dbReference type="ARBA" id="ARBA00022729"/>
    </source>
</evidence>
<proteinExistence type="inferred from homology"/>
<keyword evidence="2" id="KW-0732">Signal</keyword>
<evidence type="ECO:0000313" key="6">
    <source>
        <dbReference type="EMBL" id="MCE7005309.1"/>
    </source>
</evidence>
<keyword evidence="7" id="KW-1185">Reference proteome</keyword>
<dbReference type="PANTHER" id="PTHR43248:SF29">
    <property type="entry name" value="TRIPEPTIDYL AMINOPEPTIDASE"/>
    <property type="match status" value="1"/>
</dbReference>
<dbReference type="RefSeq" id="WP_380151076.1">
    <property type="nucleotide sequence ID" value="NZ_JBHMDJ010000029.1"/>
</dbReference>
<evidence type="ECO:0000313" key="7">
    <source>
        <dbReference type="Proteomes" id="UP001521150"/>
    </source>
</evidence>
<comment type="similarity">
    <text evidence="1">Belongs to the peptidase S33 family.</text>
</comment>
<dbReference type="EMBL" id="JAJVCN010000002">
    <property type="protein sequence ID" value="MCE7005309.1"/>
    <property type="molecule type" value="Genomic_DNA"/>
</dbReference>
<sequence length="536" mass="58533">MSTAVLLGTVAAVTQPVAAAEPAGLQEFYGQQAQWGRCVDFGRPIEGLQCATLVVPMNYRKPGAERISLTISRMPAKDPAKRKGALMLIPGGPGGSGLLLPYWDAERPIGQVYDLVSFDPRGVGESTQLHCEGGAPVGEVSSRPTDDQFELFTARARMAEAECERAGGGLRPYVNTPNIARDMDVIRGVLGEQKINFVGTSYGSYVAAVYGSLFPNKVNRNVFDSAVHPDEIWRGTWRSQAVAARANVDALFTWLGERNSVYGLGKSHAEVYASSRALAAKLIEKPIINPDNGETMTITHYDRFVLGFLSRARSAWDYLGRQIKTFKAIAEGTIAADSPAAKDATDAAAVVREFAIPRTREGVFDTVRCEADWPQDLSFYYNEMKVFREEYPYWDGVAKVAPNNCTFRSFTPPDKVTELKRAGYPTGVVIQAEGDTNTAYAGGPAMASKLRNHLISVADDGTHDLYGYNPCVNELVDRYLIDGVLPGTRVTCPGAQRPDIPADNAETVSRRAVPQPNLTEFARRFVAEEQNRRGGF</sequence>
<evidence type="ECO:0000256" key="3">
    <source>
        <dbReference type="ARBA" id="ARBA00022801"/>
    </source>
</evidence>
<evidence type="ECO:0000259" key="5">
    <source>
        <dbReference type="Pfam" id="PF08386"/>
    </source>
</evidence>
<evidence type="ECO:0000259" key="4">
    <source>
        <dbReference type="Pfam" id="PF00561"/>
    </source>
</evidence>
<dbReference type="InterPro" id="IPR029058">
    <property type="entry name" value="AB_hydrolase_fold"/>
</dbReference>
<evidence type="ECO:0000256" key="1">
    <source>
        <dbReference type="ARBA" id="ARBA00010088"/>
    </source>
</evidence>
<dbReference type="InterPro" id="IPR013595">
    <property type="entry name" value="Pept_S33_TAP-like_C"/>
</dbReference>
<feature type="domain" description="AB hydrolase-1" evidence="4">
    <location>
        <begin position="85"/>
        <end position="281"/>
    </location>
</feature>
<feature type="domain" description="Peptidase S33 tripeptidyl aminopeptidase-like C-terminal" evidence="5">
    <location>
        <begin position="392"/>
        <end position="492"/>
    </location>
</feature>
<dbReference type="PANTHER" id="PTHR43248">
    <property type="entry name" value="2-SUCCINYL-6-HYDROXY-2,4-CYCLOHEXADIENE-1-CARBOXYLATE SYNTHASE"/>
    <property type="match status" value="1"/>
</dbReference>
<protein>
    <submittedName>
        <fullName evidence="6">Alpha/beta hydrolase</fullName>
    </submittedName>
</protein>
<organism evidence="6 7">
    <name type="scientific">Kibdelosporangium philippinense</name>
    <dbReference type="NCBI Taxonomy" id="211113"/>
    <lineage>
        <taxon>Bacteria</taxon>
        <taxon>Bacillati</taxon>
        <taxon>Actinomycetota</taxon>
        <taxon>Actinomycetes</taxon>
        <taxon>Pseudonocardiales</taxon>
        <taxon>Pseudonocardiaceae</taxon>
        <taxon>Kibdelosporangium</taxon>
    </lineage>
</organism>
<dbReference type="SUPFAM" id="SSF53474">
    <property type="entry name" value="alpha/beta-Hydrolases"/>
    <property type="match status" value="1"/>
</dbReference>
<reference evidence="6 7" key="1">
    <citation type="submission" date="2021-12" db="EMBL/GenBank/DDBJ databases">
        <title>Genome sequence of Kibdelosporangium philippinense ATCC 49844.</title>
        <authorList>
            <person name="Fedorov E.A."/>
            <person name="Omeragic M."/>
            <person name="Shalygina K.F."/>
            <person name="Maclea K.S."/>
        </authorList>
    </citation>
    <scope>NUCLEOTIDE SEQUENCE [LARGE SCALE GENOMIC DNA]</scope>
    <source>
        <strain evidence="6 7">ATCC 49844</strain>
    </source>
</reference>
<comment type="caution">
    <text evidence="6">The sequence shown here is derived from an EMBL/GenBank/DDBJ whole genome shotgun (WGS) entry which is preliminary data.</text>
</comment>